<feature type="transmembrane region" description="Helical" evidence="1">
    <location>
        <begin position="334"/>
        <end position="357"/>
    </location>
</feature>
<reference evidence="2 3" key="1">
    <citation type="journal article" date="2017" name="Nat. Microbiol.">
        <title>Natural product diversity associated with the nematode symbionts Photorhabdus and Xenorhabdus.</title>
        <authorList>
            <person name="Tobias N.J."/>
            <person name="Wolff H."/>
            <person name="Djahanschiri B."/>
            <person name="Grundmann F."/>
            <person name="Kronenwerth M."/>
            <person name="Shi Y.M."/>
            <person name="Simonyi S."/>
            <person name="Grun P."/>
            <person name="Shapiro-Ilan D."/>
            <person name="Pidot S.J."/>
            <person name="Stinear T.P."/>
            <person name="Ebersberger I."/>
            <person name="Bode H.B."/>
        </authorList>
    </citation>
    <scope>NUCLEOTIDE SEQUENCE [LARGE SCALE GENOMIC DNA]</scope>
    <source>
        <strain evidence="2 3">DSM 17904</strain>
    </source>
</reference>
<dbReference type="Proteomes" id="UP000222366">
    <property type="component" value="Unassembled WGS sequence"/>
</dbReference>
<protein>
    <recommendedName>
        <fullName evidence="4">Oligosaccharide repeat unit polymerase</fullName>
    </recommendedName>
</protein>
<feature type="transmembrane region" description="Helical" evidence="1">
    <location>
        <begin position="187"/>
        <end position="220"/>
    </location>
</feature>
<feature type="transmembrane region" description="Helical" evidence="1">
    <location>
        <begin position="394"/>
        <end position="412"/>
    </location>
</feature>
<evidence type="ECO:0000256" key="1">
    <source>
        <dbReference type="SAM" id="Phobius"/>
    </source>
</evidence>
<keyword evidence="1" id="KW-0472">Membrane</keyword>
<feature type="transmembrane region" description="Helical" evidence="1">
    <location>
        <begin position="369"/>
        <end position="388"/>
    </location>
</feature>
<keyword evidence="1" id="KW-1133">Transmembrane helix</keyword>
<comment type="caution">
    <text evidence="2">The sequence shown here is derived from an EMBL/GenBank/DDBJ whole genome shotgun (WGS) entry which is preliminary data.</text>
</comment>
<dbReference type="AlphaFoldDB" id="A0A2D0KRZ9"/>
<sequence>MSHVNISTLLNIISLSVPTLSLYIIWFNKKNIYAHIGIPSLLIAYAGPLIFYNDEYSRYVVYSLYTNINLIGAISFLIGTLLAKKTPTINLPFSPFYSDYISYLDVRKNIKKRTFYILLFSCILVIFSYIAMGFTPMFSSDPLTAKFFRGDYQEKYQRVAVFFRTGMSIIPVFLPLAILLFKEKFSYRLFFVILCGFICIALSLQRGLIGFSLLIPILIYSSYKSRFIFLLVFFIYIFIYVFGAALWWLLGFAYNNVDSFLEGAMAGSPDVPDQLSFLSRFALDNSFTYGRTFVGGLIPFGYEWNPSVYTLKVLNGIDDISEIVSGGLRLPVYMWGYVSFSWAGVIGVSFLSGYLTTHMILFLKRSSSLATPLFTLNYIYATTILLFLVNFYNMSIYSIPNLFFVFIFYYFANWKLRIKKKSNRGIR</sequence>
<name>A0A2D0KRZ9_9GAMM</name>
<feature type="transmembrane region" description="Helical" evidence="1">
    <location>
        <begin position="227"/>
        <end position="250"/>
    </location>
</feature>
<feature type="transmembrane region" description="Helical" evidence="1">
    <location>
        <begin position="159"/>
        <end position="181"/>
    </location>
</feature>
<keyword evidence="1" id="KW-0812">Transmembrane</keyword>
<gene>
    <name evidence="2" type="ORF">Xsto_01441</name>
</gene>
<organism evidence="2 3">
    <name type="scientific">Xenorhabdus stockiae</name>
    <dbReference type="NCBI Taxonomy" id="351614"/>
    <lineage>
        <taxon>Bacteria</taxon>
        <taxon>Pseudomonadati</taxon>
        <taxon>Pseudomonadota</taxon>
        <taxon>Gammaproteobacteria</taxon>
        <taxon>Enterobacterales</taxon>
        <taxon>Morganellaceae</taxon>
        <taxon>Xenorhabdus</taxon>
    </lineage>
</organism>
<dbReference type="RefSeq" id="WP_141554495.1">
    <property type="nucleotide sequence ID" value="NZ_CAWNRH010000002.1"/>
</dbReference>
<accession>A0A2D0KRZ9</accession>
<evidence type="ECO:0000313" key="2">
    <source>
        <dbReference type="EMBL" id="PHM66216.1"/>
    </source>
</evidence>
<evidence type="ECO:0008006" key="4">
    <source>
        <dbReference type="Google" id="ProtNLM"/>
    </source>
</evidence>
<feature type="transmembrane region" description="Helical" evidence="1">
    <location>
        <begin position="7"/>
        <end position="26"/>
    </location>
</feature>
<keyword evidence="3" id="KW-1185">Reference proteome</keyword>
<feature type="transmembrane region" description="Helical" evidence="1">
    <location>
        <begin position="59"/>
        <end position="83"/>
    </location>
</feature>
<feature type="transmembrane region" description="Helical" evidence="1">
    <location>
        <begin position="115"/>
        <end position="138"/>
    </location>
</feature>
<proteinExistence type="predicted"/>
<evidence type="ECO:0000313" key="3">
    <source>
        <dbReference type="Proteomes" id="UP000222366"/>
    </source>
</evidence>
<feature type="transmembrane region" description="Helical" evidence="1">
    <location>
        <begin position="32"/>
        <end position="52"/>
    </location>
</feature>
<dbReference type="EMBL" id="NJAJ01000010">
    <property type="protein sequence ID" value="PHM66216.1"/>
    <property type="molecule type" value="Genomic_DNA"/>
</dbReference>